<comment type="caution">
    <text evidence="12">The sequence shown here is derived from an EMBL/GenBank/DDBJ whole genome shotgun (WGS) entry which is preliminary data.</text>
</comment>
<feature type="transmembrane region" description="Helical" evidence="9">
    <location>
        <begin position="156"/>
        <end position="177"/>
    </location>
</feature>
<evidence type="ECO:0000313" key="13">
    <source>
        <dbReference type="Proteomes" id="UP000054858"/>
    </source>
</evidence>
<feature type="transmembrane region" description="Helical" evidence="9">
    <location>
        <begin position="183"/>
        <end position="201"/>
    </location>
</feature>
<feature type="transmembrane region" description="Helical" evidence="9">
    <location>
        <begin position="120"/>
        <end position="144"/>
    </location>
</feature>
<keyword evidence="8 9" id="KW-0472">Membrane</keyword>
<dbReference type="GO" id="GO:0005886">
    <property type="term" value="C:plasma membrane"/>
    <property type="evidence" value="ECO:0007669"/>
    <property type="project" value="TreeGrafter"/>
</dbReference>
<dbReference type="AlphaFoldDB" id="A0A0W0XH48"/>
<name>A0A0W0XH48_9GAMM</name>
<keyword evidence="4 9" id="KW-0812">Transmembrane</keyword>
<dbReference type="PATRIC" id="fig|29423.5.peg.374"/>
<comment type="similarity">
    <text evidence="2">Belongs to the cation diffusion facilitator (CDF) transporter (TC 2.A.4) family. SLC30A subfamily.</text>
</comment>
<evidence type="ECO:0000256" key="9">
    <source>
        <dbReference type="SAM" id="Phobius"/>
    </source>
</evidence>
<dbReference type="InterPro" id="IPR027470">
    <property type="entry name" value="Cation_efflux_CTD"/>
</dbReference>
<dbReference type="SUPFAM" id="SSF161111">
    <property type="entry name" value="Cation efflux protein transmembrane domain-like"/>
    <property type="match status" value="1"/>
</dbReference>
<dbReference type="InterPro" id="IPR050681">
    <property type="entry name" value="CDF/SLC30A"/>
</dbReference>
<dbReference type="PANTHER" id="PTHR11562:SF17">
    <property type="entry name" value="RE54080P-RELATED"/>
    <property type="match status" value="1"/>
</dbReference>
<feature type="domain" description="Cation efflux protein cytoplasmic" evidence="11">
    <location>
        <begin position="216"/>
        <end position="290"/>
    </location>
</feature>
<keyword evidence="5" id="KW-0864">Zinc transport</keyword>
<feature type="domain" description="Cation efflux protein transmembrane" evidence="10">
    <location>
        <begin position="23"/>
        <end position="211"/>
    </location>
</feature>
<dbReference type="NCBIfam" id="TIGR01297">
    <property type="entry name" value="CDF"/>
    <property type="match status" value="1"/>
</dbReference>
<accession>A0A0W0XH48</accession>
<dbReference type="PANTHER" id="PTHR11562">
    <property type="entry name" value="CATION EFFLUX PROTEIN/ ZINC TRANSPORTER"/>
    <property type="match status" value="1"/>
</dbReference>
<keyword evidence="6 9" id="KW-1133">Transmembrane helix</keyword>
<feature type="transmembrane region" description="Helical" evidence="9">
    <location>
        <begin position="21"/>
        <end position="42"/>
    </location>
</feature>
<gene>
    <name evidence="12" type="primary">czcD</name>
    <name evidence="12" type="ORF">Loak_0363</name>
</gene>
<reference evidence="12 13" key="1">
    <citation type="submission" date="2015-11" db="EMBL/GenBank/DDBJ databases">
        <title>Genomic analysis of 38 Legionella species identifies large and diverse effector repertoires.</title>
        <authorList>
            <person name="Burstein D."/>
            <person name="Amaro F."/>
            <person name="Zusman T."/>
            <person name="Lifshitz Z."/>
            <person name="Cohen O."/>
            <person name="Gilbert J.A."/>
            <person name="Pupko T."/>
            <person name="Shuman H.A."/>
            <person name="Segal G."/>
        </authorList>
    </citation>
    <scope>NUCLEOTIDE SEQUENCE [LARGE SCALE GENOMIC DNA]</scope>
    <source>
        <strain evidence="12 13">Oak Ridge-10</strain>
    </source>
</reference>
<protein>
    <submittedName>
        <fullName evidence="12">Cation efflux system protein</fullName>
    </submittedName>
</protein>
<evidence type="ECO:0000259" key="11">
    <source>
        <dbReference type="Pfam" id="PF16916"/>
    </source>
</evidence>
<dbReference type="InterPro" id="IPR058533">
    <property type="entry name" value="Cation_efflux_TM"/>
</dbReference>
<dbReference type="Proteomes" id="UP000054858">
    <property type="component" value="Unassembled WGS sequence"/>
</dbReference>
<dbReference type="GO" id="GO:0005385">
    <property type="term" value="F:zinc ion transmembrane transporter activity"/>
    <property type="evidence" value="ECO:0007669"/>
    <property type="project" value="TreeGrafter"/>
</dbReference>
<dbReference type="InterPro" id="IPR027469">
    <property type="entry name" value="Cation_efflux_TMD_sf"/>
</dbReference>
<dbReference type="SUPFAM" id="SSF160240">
    <property type="entry name" value="Cation efflux protein cytoplasmic domain-like"/>
    <property type="match status" value="1"/>
</dbReference>
<evidence type="ECO:0000256" key="7">
    <source>
        <dbReference type="ARBA" id="ARBA00023065"/>
    </source>
</evidence>
<dbReference type="Pfam" id="PF16916">
    <property type="entry name" value="ZT_dimer"/>
    <property type="match status" value="1"/>
</dbReference>
<evidence type="ECO:0000256" key="1">
    <source>
        <dbReference type="ARBA" id="ARBA00004141"/>
    </source>
</evidence>
<organism evidence="12 13">
    <name type="scientific">Legionella oakridgensis</name>
    <dbReference type="NCBI Taxonomy" id="29423"/>
    <lineage>
        <taxon>Bacteria</taxon>
        <taxon>Pseudomonadati</taxon>
        <taxon>Pseudomonadota</taxon>
        <taxon>Gammaproteobacteria</taxon>
        <taxon>Legionellales</taxon>
        <taxon>Legionellaceae</taxon>
        <taxon>Legionella</taxon>
    </lineage>
</organism>
<evidence type="ECO:0000256" key="3">
    <source>
        <dbReference type="ARBA" id="ARBA00022448"/>
    </source>
</evidence>
<dbReference type="Gene3D" id="1.20.1510.10">
    <property type="entry name" value="Cation efflux protein transmembrane domain"/>
    <property type="match status" value="1"/>
</dbReference>
<keyword evidence="7" id="KW-0406">Ion transport</keyword>
<proteinExistence type="inferred from homology"/>
<evidence type="ECO:0000256" key="5">
    <source>
        <dbReference type="ARBA" id="ARBA00022906"/>
    </source>
</evidence>
<dbReference type="InterPro" id="IPR036837">
    <property type="entry name" value="Cation_efflux_CTD_sf"/>
</dbReference>
<evidence type="ECO:0000256" key="8">
    <source>
        <dbReference type="ARBA" id="ARBA00023136"/>
    </source>
</evidence>
<keyword evidence="5" id="KW-0862">Zinc</keyword>
<evidence type="ECO:0000256" key="2">
    <source>
        <dbReference type="ARBA" id="ARBA00008873"/>
    </source>
</evidence>
<evidence type="ECO:0000259" key="10">
    <source>
        <dbReference type="Pfam" id="PF01545"/>
    </source>
</evidence>
<evidence type="ECO:0000256" key="6">
    <source>
        <dbReference type="ARBA" id="ARBA00022989"/>
    </source>
</evidence>
<comment type="subcellular location">
    <subcellularLocation>
        <location evidence="1">Membrane</location>
        <topology evidence="1">Multi-pass membrane protein</topology>
    </subcellularLocation>
</comment>
<sequence length="303" mass="33360">MVVFHQHEDGHQHTAPAFNTAFIIAIAANGLFVLIQIIFAYVTHSTSLLADAIHNLGDVLSLILAWVASNLLKRLPTQKSTYGMKKTTILASFANGVLLIFTCGIIATEAMYKFFSPSDIQAIGVMVVAGIGIIVNGATAALFLRGTDDLNIRGAFLHLLYDALISVGVVVSAFLLYWTGWNWIDPLVGLLIAVVILKGTWSLFSDSFRLIVDGVPRGISIVKVRQLLESEEGVEDVHDLHVWALSTQENALSVHLWMPDNPLTDAGRQALNKRLHDEYNIHHTTFQVERIKSHCDDACTSYL</sequence>
<evidence type="ECO:0000313" key="12">
    <source>
        <dbReference type="EMBL" id="KTD43813.1"/>
    </source>
</evidence>
<dbReference type="Pfam" id="PF01545">
    <property type="entry name" value="Cation_efflux"/>
    <property type="match status" value="1"/>
</dbReference>
<dbReference type="InterPro" id="IPR002524">
    <property type="entry name" value="Cation_efflux"/>
</dbReference>
<feature type="transmembrane region" description="Helical" evidence="9">
    <location>
        <begin position="48"/>
        <end position="68"/>
    </location>
</feature>
<feature type="transmembrane region" description="Helical" evidence="9">
    <location>
        <begin position="89"/>
        <end position="108"/>
    </location>
</feature>
<dbReference type="RefSeq" id="WP_035892999.1">
    <property type="nucleotide sequence ID" value="NZ_LCUA01000006.1"/>
</dbReference>
<evidence type="ECO:0000256" key="4">
    <source>
        <dbReference type="ARBA" id="ARBA00022692"/>
    </source>
</evidence>
<dbReference type="EMBL" id="LNYP01000006">
    <property type="protein sequence ID" value="KTD43813.1"/>
    <property type="molecule type" value="Genomic_DNA"/>
</dbReference>
<keyword evidence="3" id="KW-0813">Transport</keyword>